<reference evidence="2" key="1">
    <citation type="submission" date="2018-02" db="EMBL/GenBank/DDBJ databases">
        <authorList>
            <person name="Cohen D.B."/>
            <person name="Kent A.D."/>
        </authorList>
    </citation>
    <scope>NUCLEOTIDE SEQUENCE</scope>
</reference>
<dbReference type="PANTHER" id="PTHR34461:SF2">
    <property type="entry name" value="EXPRESSED PROTEIN"/>
    <property type="match status" value="1"/>
</dbReference>
<gene>
    <name evidence="2" type="ORF">FSB_LOCUS28528</name>
</gene>
<dbReference type="PANTHER" id="PTHR34461">
    <property type="entry name" value="EXPRESSED PROTEIN"/>
    <property type="match status" value="1"/>
</dbReference>
<feature type="compositionally biased region" description="Low complexity" evidence="1">
    <location>
        <begin position="673"/>
        <end position="682"/>
    </location>
</feature>
<name>A0A2N9GDI9_FAGSY</name>
<dbReference type="AlphaFoldDB" id="A0A2N9GDI9"/>
<feature type="region of interest" description="Disordered" evidence="1">
    <location>
        <begin position="666"/>
        <end position="704"/>
    </location>
</feature>
<proteinExistence type="predicted"/>
<evidence type="ECO:0000256" key="1">
    <source>
        <dbReference type="SAM" id="MobiDB-lite"/>
    </source>
</evidence>
<evidence type="ECO:0000313" key="2">
    <source>
        <dbReference type="EMBL" id="SPD00646.1"/>
    </source>
</evidence>
<sequence>MELRSCTHLHFIQAIKGGFVTKISNVTHGRPVLTFKNVKDIYEVVDVKNHDLLPTLKPKDESESWSFDCDMTGVKSPRLHTVERRTVKREPETFDLCCNGGDNGINDDLADLEFSDMTLKQIKERCKAKKRKRSECVKLSKETAETSSCMKQDFANSKTEEEDFDFKESLSSWKSKLSKNMKAKKKRMRNHASASSQSSTSIVISEQVPIDKVLPQSSGDLWLVNNIKVEFPGPDCSDRQHVMCVGGDSSLPCLEPKGSCGMLTSELCERANECVSETQVSISSTEEPQYCVANELCYEYVKPADPKSSLPCLEPKGSCGTSELCERANECVSETQVSISSTEEPQYCVTNELCYEYVKPADPKSSLPCLEPKGSCGTSELCERANECVSETEVSISLIEEPQYCVTNELCYEYVKPADPKSSLPCREPKGSCGMVTSELCGRGDECVLETQVSISSTEELQYCVTNELCYEYMKPEDPKFHQIVRASGGNSMEVESFPCHEPEGCCGMVTSELCERANVCVSEESISLTEEPEYCVTNEACLEFMEPADLKSIQIVRTSGGDSVDLDNTETTSHECADLPVPESEKKGYAHPVPHDISPKTISSSMDHSSYISGITQTSSMNENNDIKVQVPHMTIQKSTQGMELGYGGDAYVFEDDIAADLPSNPEANVISSSAGDSSLSPDICMDSVEDDSPTSEEKQPQKSACANAEINTSAGIHPCDATDELMTSVDFESCHHSKLQHPPERLPANRKAISPTSQERLLKAMDSLELQDNDYHNCRERLYFGKNKIGRVEGPDLIKEAEFGINPQKITRKRKNDKRGTPPKGVHKVPNLSGAVPRFSTGCKSIQSCSQSAIEFSQRQMNDFEYLSMKLTKELKSMKDILEERLLPEVCPASSFKYNVDRTRRAIKNATRLEESTGRWLSMMARDCNRFCKIMRMAEKGSGSSGNVAQKERKESTLADEAGGISVDQYQRLIETGSASSGNVVHKEKKKITFADEAGGELCHVRFFEGDIESLSESNTENQELLVN</sequence>
<protein>
    <submittedName>
        <fullName evidence="2">Uncharacterized protein</fullName>
    </submittedName>
</protein>
<organism evidence="2">
    <name type="scientific">Fagus sylvatica</name>
    <name type="common">Beechnut</name>
    <dbReference type="NCBI Taxonomy" id="28930"/>
    <lineage>
        <taxon>Eukaryota</taxon>
        <taxon>Viridiplantae</taxon>
        <taxon>Streptophyta</taxon>
        <taxon>Embryophyta</taxon>
        <taxon>Tracheophyta</taxon>
        <taxon>Spermatophyta</taxon>
        <taxon>Magnoliopsida</taxon>
        <taxon>eudicotyledons</taxon>
        <taxon>Gunneridae</taxon>
        <taxon>Pentapetalae</taxon>
        <taxon>rosids</taxon>
        <taxon>fabids</taxon>
        <taxon>Fagales</taxon>
        <taxon>Fagaceae</taxon>
        <taxon>Fagus</taxon>
    </lineage>
</organism>
<accession>A0A2N9GDI9</accession>
<dbReference type="EMBL" id="OIVN01002112">
    <property type="protein sequence ID" value="SPD00646.1"/>
    <property type="molecule type" value="Genomic_DNA"/>
</dbReference>